<organism evidence="6 7">
    <name type="scientific">Halosimplex carlsbadense 2-9-1</name>
    <dbReference type="NCBI Taxonomy" id="797114"/>
    <lineage>
        <taxon>Archaea</taxon>
        <taxon>Methanobacteriati</taxon>
        <taxon>Methanobacteriota</taxon>
        <taxon>Stenosarchaea group</taxon>
        <taxon>Halobacteria</taxon>
        <taxon>Halobacteriales</taxon>
        <taxon>Haloarculaceae</taxon>
        <taxon>Halosimplex</taxon>
    </lineage>
</organism>
<dbReference type="InterPro" id="IPR036286">
    <property type="entry name" value="LexA/Signal_pep-like_sf"/>
</dbReference>
<dbReference type="OrthoDB" id="4822at2157"/>
<dbReference type="SUPFAM" id="SSF51306">
    <property type="entry name" value="LexA/Signal peptidase"/>
    <property type="match status" value="1"/>
</dbReference>
<dbReference type="EMBL" id="AOIU01000026">
    <property type="protein sequence ID" value="ELZ25113.1"/>
    <property type="molecule type" value="Genomic_DNA"/>
</dbReference>
<comment type="subcellular location">
    <subcellularLocation>
        <location evidence="1">Membrane</location>
    </subcellularLocation>
</comment>
<protein>
    <submittedName>
        <fullName evidence="6">Peptidase S26B, signal peptidase</fullName>
    </submittedName>
</protein>
<evidence type="ECO:0000256" key="2">
    <source>
        <dbReference type="ARBA" id="ARBA00022692"/>
    </source>
</evidence>
<keyword evidence="2 5" id="KW-0812">Transmembrane</keyword>
<dbReference type="GO" id="GO:0016020">
    <property type="term" value="C:membrane"/>
    <property type="evidence" value="ECO:0007669"/>
    <property type="project" value="UniProtKB-SubCell"/>
</dbReference>
<keyword evidence="7" id="KW-1185">Reference proteome</keyword>
<evidence type="ECO:0000313" key="6">
    <source>
        <dbReference type="EMBL" id="ELZ25113.1"/>
    </source>
</evidence>
<dbReference type="Proteomes" id="UP000011626">
    <property type="component" value="Unassembled WGS sequence"/>
</dbReference>
<dbReference type="STRING" id="797114.C475_11219"/>
<dbReference type="NCBIfam" id="TIGR02228">
    <property type="entry name" value="sigpep_I_arch"/>
    <property type="match status" value="1"/>
</dbReference>
<evidence type="ECO:0000313" key="7">
    <source>
        <dbReference type="Proteomes" id="UP000011626"/>
    </source>
</evidence>
<dbReference type="GO" id="GO:0006465">
    <property type="term" value="P:signal peptide processing"/>
    <property type="evidence" value="ECO:0007669"/>
    <property type="project" value="InterPro"/>
</dbReference>
<proteinExistence type="predicted"/>
<reference evidence="6 7" key="1">
    <citation type="journal article" date="2014" name="PLoS Genet.">
        <title>Phylogenetically driven sequencing of extremely halophilic archaea reveals strategies for static and dynamic osmo-response.</title>
        <authorList>
            <person name="Becker E.A."/>
            <person name="Seitzer P.M."/>
            <person name="Tritt A."/>
            <person name="Larsen D."/>
            <person name="Krusor M."/>
            <person name="Yao A.I."/>
            <person name="Wu D."/>
            <person name="Madern D."/>
            <person name="Eisen J.A."/>
            <person name="Darling A.E."/>
            <person name="Facciotti M.T."/>
        </authorList>
    </citation>
    <scope>NUCLEOTIDE SEQUENCE [LARGE SCALE GENOMIC DNA]</scope>
    <source>
        <strain evidence="6 7">2-9-1</strain>
    </source>
</reference>
<keyword evidence="4 5" id="KW-0472">Membrane</keyword>
<evidence type="ECO:0000256" key="3">
    <source>
        <dbReference type="ARBA" id="ARBA00022989"/>
    </source>
</evidence>
<evidence type="ECO:0000256" key="4">
    <source>
        <dbReference type="ARBA" id="ARBA00023136"/>
    </source>
</evidence>
<dbReference type="AlphaFoldDB" id="M0CR60"/>
<evidence type="ECO:0000256" key="1">
    <source>
        <dbReference type="ARBA" id="ARBA00004370"/>
    </source>
</evidence>
<feature type="transmembrane region" description="Helical" evidence="5">
    <location>
        <begin position="136"/>
        <end position="163"/>
    </location>
</feature>
<dbReference type="eggNOG" id="arCOG01739">
    <property type="taxonomic scope" value="Archaea"/>
</dbReference>
<name>M0CR60_9EURY</name>
<dbReference type="RefSeq" id="WP_006883919.1">
    <property type="nucleotide sequence ID" value="NZ_AOIU01000026.1"/>
</dbReference>
<dbReference type="CDD" id="cd06530">
    <property type="entry name" value="S26_SPase_I"/>
    <property type="match status" value="1"/>
</dbReference>
<gene>
    <name evidence="6" type="ORF">C475_11219</name>
</gene>
<dbReference type="GO" id="GO:0004252">
    <property type="term" value="F:serine-type endopeptidase activity"/>
    <property type="evidence" value="ECO:0007669"/>
    <property type="project" value="InterPro"/>
</dbReference>
<evidence type="ECO:0000256" key="5">
    <source>
        <dbReference type="SAM" id="Phobius"/>
    </source>
</evidence>
<keyword evidence="3 5" id="KW-1133">Transmembrane helix</keyword>
<sequence>MGLPDSASEPDWRRAGTLLGTALFVAVVFLFVSSAVPQVVGADESFVVLSDSMSPAIGAGSMVYVNDVPADRIGTDDVITYRSTAVDSRVTHRVIEVVERDGQRRFRTQGDANEEPDPDLVAANQVVGRVAFHIPLIGYGVSFAGTTAGTVLLVVVPALVLLVTELRDLLLSREPDEGGESG</sequence>
<dbReference type="InterPro" id="IPR019533">
    <property type="entry name" value="Peptidase_S26"/>
</dbReference>
<dbReference type="PANTHER" id="PTHR10806">
    <property type="entry name" value="SIGNAL PEPTIDASE COMPLEX CATALYTIC SUBUNIT SEC11"/>
    <property type="match status" value="1"/>
</dbReference>
<dbReference type="InterPro" id="IPR001733">
    <property type="entry name" value="Peptidase_S26B"/>
</dbReference>
<dbReference type="PANTHER" id="PTHR10806:SF6">
    <property type="entry name" value="SIGNAL PEPTIDASE COMPLEX CATALYTIC SUBUNIT SEC11"/>
    <property type="match status" value="1"/>
</dbReference>
<comment type="caution">
    <text evidence="6">The sequence shown here is derived from an EMBL/GenBank/DDBJ whole genome shotgun (WGS) entry which is preliminary data.</text>
</comment>
<accession>M0CR60</accession>